<dbReference type="EMBL" id="AESD01001030">
    <property type="protein sequence ID" value="EHJ09392.1"/>
    <property type="molecule type" value="Genomic_DNA"/>
</dbReference>
<reference evidence="2 3" key="1">
    <citation type="journal article" date="2011" name="Front. Microbiol.">
        <title>Two Strains of Crocosphaera watsonii with Highly Conserved Genomes are Distinguished by Strain-Specific Features.</title>
        <authorList>
            <person name="Bench S.R."/>
            <person name="Ilikchyan I.N."/>
            <person name="Tripp H.J."/>
            <person name="Zehr J.P."/>
        </authorList>
    </citation>
    <scope>NUCLEOTIDE SEQUENCE [LARGE SCALE GENOMIC DNA]</scope>
    <source>
        <strain evidence="2 3">WH 0003</strain>
    </source>
</reference>
<feature type="compositionally biased region" description="Basic and acidic residues" evidence="1">
    <location>
        <begin position="288"/>
        <end position="298"/>
    </location>
</feature>
<dbReference type="Proteomes" id="UP000003477">
    <property type="component" value="Unassembled WGS sequence"/>
</dbReference>
<dbReference type="GeneID" id="88769120"/>
<gene>
    <name evidence="2" type="ORF">CWATWH0003_B182</name>
</gene>
<organism evidence="2 3">
    <name type="scientific">Crocosphaera watsonii WH 0003</name>
    <dbReference type="NCBI Taxonomy" id="423471"/>
    <lineage>
        <taxon>Bacteria</taxon>
        <taxon>Bacillati</taxon>
        <taxon>Cyanobacteriota</taxon>
        <taxon>Cyanophyceae</taxon>
        <taxon>Oscillatoriophycideae</taxon>
        <taxon>Chroococcales</taxon>
        <taxon>Aphanothecaceae</taxon>
        <taxon>Crocosphaera</taxon>
    </lineage>
</organism>
<evidence type="ECO:0000313" key="2">
    <source>
        <dbReference type="EMBL" id="EHJ09392.1"/>
    </source>
</evidence>
<accession>G5JEJ5</accession>
<feature type="region of interest" description="Disordered" evidence="1">
    <location>
        <begin position="287"/>
        <end position="306"/>
    </location>
</feature>
<protein>
    <recommendedName>
        <fullName evidence="4">Mobilization protein MobD-like protein</fullName>
    </recommendedName>
</protein>
<dbReference type="PATRIC" id="fig|423471.3.peg.5451"/>
<evidence type="ECO:0000313" key="3">
    <source>
        <dbReference type="Proteomes" id="UP000003477"/>
    </source>
</evidence>
<evidence type="ECO:0000256" key="1">
    <source>
        <dbReference type="SAM" id="MobiDB-lite"/>
    </source>
</evidence>
<dbReference type="RefSeq" id="WP_007313561.1">
    <property type="nucleotide sequence ID" value="NZ_AESD01001030.1"/>
</dbReference>
<name>G5JEJ5_CROWT</name>
<sequence>MKKQVSVESIIKLLDQLTGSIHLIDSEKGGVGKSTFARLFIEFLQIVLKLAREQMEIIDADKDQPLIGRTYAPEYYPTEEEKKGNVAQVSNLNDLVKEIPLVYFSDNEKLLSQTDIIFELSLSKAVIVNLPGTVFSLVNQWLEKGVLNETIALGIPIYKWFVTDGCQETIDILKKSYELYEDKIHHIIVKNRGLATTDKDWWAFDEDKDLKAYFDLYQAKTSIIDLPHLLVGTSNYEAFKKRNLTLREVSDRETATKLGFKYMESARFRQWRDLGFESLNTLSWQELPEQKSDKKTEDANQSSISA</sequence>
<dbReference type="AlphaFoldDB" id="G5JEJ5"/>
<evidence type="ECO:0008006" key="4">
    <source>
        <dbReference type="Google" id="ProtNLM"/>
    </source>
</evidence>
<comment type="caution">
    <text evidence="2">The sequence shown here is derived from an EMBL/GenBank/DDBJ whole genome shotgun (WGS) entry which is preliminary data.</text>
</comment>
<proteinExistence type="predicted"/>